<sequence>MEDDISYHPSENESKSEDEGMDHSEVEADEIEGLIQGQNERTDNTIYGAGSDDSNIPPSSNATSPNNYNDSSPPTQNHV</sequence>
<organism evidence="2 3">
    <name type="scientific">Mucor plumbeus</name>
    <dbReference type="NCBI Taxonomy" id="97098"/>
    <lineage>
        <taxon>Eukaryota</taxon>
        <taxon>Fungi</taxon>
        <taxon>Fungi incertae sedis</taxon>
        <taxon>Mucoromycota</taxon>
        <taxon>Mucoromycotina</taxon>
        <taxon>Mucoromycetes</taxon>
        <taxon>Mucorales</taxon>
        <taxon>Mucorineae</taxon>
        <taxon>Mucoraceae</taxon>
        <taxon>Mucor</taxon>
    </lineage>
</organism>
<dbReference type="EMBL" id="JAEPRC010000089">
    <property type="protein sequence ID" value="KAG2209897.1"/>
    <property type="molecule type" value="Genomic_DNA"/>
</dbReference>
<feature type="compositionally biased region" description="Basic and acidic residues" evidence="1">
    <location>
        <begin position="10"/>
        <end position="26"/>
    </location>
</feature>
<dbReference type="AlphaFoldDB" id="A0A8H7RF80"/>
<evidence type="ECO:0000313" key="2">
    <source>
        <dbReference type="EMBL" id="KAG2209897.1"/>
    </source>
</evidence>
<gene>
    <name evidence="2" type="ORF">INT46_005178</name>
</gene>
<proteinExistence type="predicted"/>
<evidence type="ECO:0000256" key="1">
    <source>
        <dbReference type="SAM" id="MobiDB-lite"/>
    </source>
</evidence>
<protein>
    <submittedName>
        <fullName evidence="2">Uncharacterized protein</fullName>
    </submittedName>
</protein>
<feature type="compositionally biased region" description="Polar residues" evidence="1">
    <location>
        <begin position="52"/>
        <end position="79"/>
    </location>
</feature>
<feature type="region of interest" description="Disordered" evidence="1">
    <location>
        <begin position="1"/>
        <end position="79"/>
    </location>
</feature>
<accession>A0A8H7RF80</accession>
<dbReference type="Proteomes" id="UP000650833">
    <property type="component" value="Unassembled WGS sequence"/>
</dbReference>
<name>A0A8H7RF80_9FUNG</name>
<keyword evidence="3" id="KW-1185">Reference proteome</keyword>
<reference evidence="2" key="1">
    <citation type="submission" date="2020-12" db="EMBL/GenBank/DDBJ databases">
        <title>Metabolic potential, ecology and presence of endohyphal bacteria is reflected in genomic diversity of Mucoromycotina.</title>
        <authorList>
            <person name="Muszewska A."/>
            <person name="Okrasinska A."/>
            <person name="Steczkiewicz K."/>
            <person name="Drgas O."/>
            <person name="Orlowska M."/>
            <person name="Perlinska-Lenart U."/>
            <person name="Aleksandrzak-Piekarczyk T."/>
            <person name="Szatraj K."/>
            <person name="Zielenkiewicz U."/>
            <person name="Pilsyk S."/>
            <person name="Malc E."/>
            <person name="Mieczkowski P."/>
            <person name="Kruszewska J.S."/>
            <person name="Biernat P."/>
            <person name="Pawlowska J."/>
        </authorList>
    </citation>
    <scope>NUCLEOTIDE SEQUENCE</scope>
    <source>
        <strain evidence="2">CBS 226.32</strain>
    </source>
</reference>
<comment type="caution">
    <text evidence="2">The sequence shown here is derived from an EMBL/GenBank/DDBJ whole genome shotgun (WGS) entry which is preliminary data.</text>
</comment>
<evidence type="ECO:0000313" key="3">
    <source>
        <dbReference type="Proteomes" id="UP000650833"/>
    </source>
</evidence>